<dbReference type="GO" id="GO:0008703">
    <property type="term" value="F:5-amino-6-(5-phosphoribosylamino)uracil reductase activity"/>
    <property type="evidence" value="ECO:0007669"/>
    <property type="project" value="InterPro"/>
</dbReference>
<sequence length="296" mass="32838">MRIILDAGPQCHRVPVQESVTLESNTDSMADLPSHLHLVYHALQPYPADIPLEDVYANLDLPAGDGSRPFVYLNMVQTFDGQTVLDGTAWTIGTDADHHLFRQLRVHADVVLYGAGTLRTDDVIVTTHPALQERRVRRGQPPNPLGIVVTATCHFATETFGKKFFRRADLDRLVITTPRATAADVDRVRAAGVAVEIVPATPDGEVDLTAVMRYLTGKHVRRVLCEGGPRLNAGVARAGFIDELFVTTGLRLGGDPTAPRLFTAPVTDRPLHLISEYHYRAPQGVREMYFRFRYPR</sequence>
<organism evidence="5 6">
    <name type="scientific">Candidatus Segetimicrobium genomatis</name>
    <dbReference type="NCBI Taxonomy" id="2569760"/>
    <lineage>
        <taxon>Bacteria</taxon>
        <taxon>Bacillati</taxon>
        <taxon>Candidatus Sysuimicrobiota</taxon>
        <taxon>Candidatus Sysuimicrobiia</taxon>
        <taxon>Candidatus Sysuimicrobiales</taxon>
        <taxon>Candidatus Segetimicrobiaceae</taxon>
        <taxon>Candidatus Segetimicrobium</taxon>
    </lineage>
</organism>
<dbReference type="Proteomes" id="UP000319353">
    <property type="component" value="Unassembled WGS sequence"/>
</dbReference>
<dbReference type="PANTHER" id="PTHR38011">
    <property type="entry name" value="DIHYDROFOLATE REDUCTASE FAMILY PROTEIN (AFU_ORTHOLOGUE AFUA_8G06820)"/>
    <property type="match status" value="1"/>
</dbReference>
<dbReference type="InterPro" id="IPR002734">
    <property type="entry name" value="RibDG_C"/>
</dbReference>
<dbReference type="AlphaFoldDB" id="A0A537KUT4"/>
<accession>A0A537KUT4</accession>
<keyword evidence="3" id="KW-0560">Oxidoreductase</keyword>
<evidence type="ECO:0000256" key="3">
    <source>
        <dbReference type="ARBA" id="ARBA00023002"/>
    </source>
</evidence>
<feature type="domain" description="Bacterial bifunctional deaminase-reductase C-terminal" evidence="4">
    <location>
        <begin position="69"/>
        <end position="265"/>
    </location>
</feature>
<dbReference type="InterPro" id="IPR024072">
    <property type="entry name" value="DHFR-like_dom_sf"/>
</dbReference>
<dbReference type="SUPFAM" id="SSF53597">
    <property type="entry name" value="Dihydrofolate reductase-like"/>
    <property type="match status" value="1"/>
</dbReference>
<dbReference type="Gene3D" id="3.40.430.10">
    <property type="entry name" value="Dihydrofolate Reductase, subunit A"/>
    <property type="match status" value="1"/>
</dbReference>
<evidence type="ECO:0000256" key="2">
    <source>
        <dbReference type="ARBA" id="ARBA00022857"/>
    </source>
</evidence>
<dbReference type="PANTHER" id="PTHR38011:SF7">
    <property type="entry name" value="2,5-DIAMINO-6-RIBOSYLAMINO-4(3H)-PYRIMIDINONE 5'-PHOSPHATE REDUCTASE"/>
    <property type="match status" value="1"/>
</dbReference>
<evidence type="ECO:0000259" key="4">
    <source>
        <dbReference type="Pfam" id="PF01872"/>
    </source>
</evidence>
<protein>
    <recommendedName>
        <fullName evidence="4">Bacterial bifunctional deaminase-reductase C-terminal domain-containing protein</fullName>
    </recommendedName>
</protein>
<dbReference type="Pfam" id="PF01872">
    <property type="entry name" value="RibD_C"/>
    <property type="match status" value="1"/>
</dbReference>
<comment type="caution">
    <text evidence="5">The sequence shown here is derived from an EMBL/GenBank/DDBJ whole genome shotgun (WGS) entry which is preliminary data.</text>
</comment>
<evidence type="ECO:0000313" key="5">
    <source>
        <dbReference type="EMBL" id="TMI99491.1"/>
    </source>
</evidence>
<evidence type="ECO:0000256" key="1">
    <source>
        <dbReference type="ARBA" id="ARBA00005104"/>
    </source>
</evidence>
<evidence type="ECO:0000313" key="6">
    <source>
        <dbReference type="Proteomes" id="UP000319353"/>
    </source>
</evidence>
<name>A0A537KUT4_9BACT</name>
<dbReference type="EMBL" id="VBAL01000133">
    <property type="protein sequence ID" value="TMI99491.1"/>
    <property type="molecule type" value="Genomic_DNA"/>
</dbReference>
<comment type="pathway">
    <text evidence="1">Cofactor biosynthesis; riboflavin biosynthesis.</text>
</comment>
<gene>
    <name evidence="5" type="ORF">E6H01_10845</name>
</gene>
<dbReference type="InterPro" id="IPR050765">
    <property type="entry name" value="Riboflavin_Biosynth_HTPR"/>
</dbReference>
<dbReference type="GO" id="GO:0009231">
    <property type="term" value="P:riboflavin biosynthetic process"/>
    <property type="evidence" value="ECO:0007669"/>
    <property type="project" value="InterPro"/>
</dbReference>
<proteinExistence type="predicted"/>
<keyword evidence="2" id="KW-0521">NADP</keyword>
<reference evidence="5 6" key="1">
    <citation type="journal article" date="2019" name="Nat. Microbiol.">
        <title>Mediterranean grassland soil C-N compound turnover is dependent on rainfall and depth, and is mediated by genomically divergent microorganisms.</title>
        <authorList>
            <person name="Diamond S."/>
            <person name="Andeer P.F."/>
            <person name="Li Z."/>
            <person name="Crits-Christoph A."/>
            <person name="Burstein D."/>
            <person name="Anantharaman K."/>
            <person name="Lane K.R."/>
            <person name="Thomas B.C."/>
            <person name="Pan C."/>
            <person name="Northen T.R."/>
            <person name="Banfield J.F."/>
        </authorList>
    </citation>
    <scope>NUCLEOTIDE SEQUENCE [LARGE SCALE GENOMIC DNA]</scope>
    <source>
        <strain evidence="5">NP_4</strain>
    </source>
</reference>